<dbReference type="GO" id="GO:0005886">
    <property type="term" value="C:plasma membrane"/>
    <property type="evidence" value="ECO:0007669"/>
    <property type="project" value="UniProtKB-SubCell"/>
</dbReference>
<evidence type="ECO:0000256" key="2">
    <source>
        <dbReference type="ARBA" id="ARBA00022475"/>
    </source>
</evidence>
<dbReference type="AlphaFoldDB" id="A0A938XZ48"/>
<proteinExistence type="predicted"/>
<dbReference type="Gene3D" id="1.10.10.10">
    <property type="entry name" value="Winged helix-like DNA-binding domain superfamily/Winged helix DNA-binding domain"/>
    <property type="match status" value="1"/>
</dbReference>
<feature type="transmembrane region" description="Helical" evidence="6">
    <location>
        <begin position="179"/>
        <end position="200"/>
    </location>
</feature>
<feature type="transmembrane region" description="Helical" evidence="6">
    <location>
        <begin position="207"/>
        <end position="228"/>
    </location>
</feature>
<dbReference type="RefSeq" id="WP_204702909.1">
    <property type="nucleotide sequence ID" value="NZ_JAFBDQ010000021.1"/>
</dbReference>
<feature type="transmembrane region" description="Helical" evidence="6">
    <location>
        <begin position="248"/>
        <end position="272"/>
    </location>
</feature>
<evidence type="ECO:0000256" key="6">
    <source>
        <dbReference type="SAM" id="Phobius"/>
    </source>
</evidence>
<feature type="transmembrane region" description="Helical" evidence="6">
    <location>
        <begin position="98"/>
        <end position="117"/>
    </location>
</feature>
<accession>A0A938XZ48</accession>
<organism evidence="7 8">
    <name type="scientific">Halanaerobacter jeridensis</name>
    <dbReference type="NCBI Taxonomy" id="706427"/>
    <lineage>
        <taxon>Bacteria</taxon>
        <taxon>Bacillati</taxon>
        <taxon>Bacillota</taxon>
        <taxon>Clostridia</taxon>
        <taxon>Halanaerobiales</taxon>
        <taxon>Halobacteroidaceae</taxon>
        <taxon>Halanaerobacter</taxon>
    </lineage>
</organism>
<dbReference type="Pfam" id="PF03631">
    <property type="entry name" value="Virul_fac_BrkB"/>
    <property type="match status" value="1"/>
</dbReference>
<gene>
    <name evidence="7" type="ORF">JOC47_002839</name>
</gene>
<evidence type="ECO:0000256" key="3">
    <source>
        <dbReference type="ARBA" id="ARBA00022692"/>
    </source>
</evidence>
<dbReference type="InterPro" id="IPR036388">
    <property type="entry name" value="WH-like_DNA-bd_sf"/>
</dbReference>
<keyword evidence="8" id="KW-1185">Reference proteome</keyword>
<name>A0A938XZ48_9FIRM</name>
<feature type="transmembrane region" description="Helical" evidence="6">
    <location>
        <begin position="138"/>
        <end position="159"/>
    </location>
</feature>
<evidence type="ECO:0000256" key="4">
    <source>
        <dbReference type="ARBA" id="ARBA00022989"/>
    </source>
</evidence>
<keyword evidence="2" id="KW-1003">Cell membrane</keyword>
<evidence type="ECO:0000313" key="7">
    <source>
        <dbReference type="EMBL" id="MBM7557970.1"/>
    </source>
</evidence>
<reference evidence="7" key="1">
    <citation type="submission" date="2021-01" db="EMBL/GenBank/DDBJ databases">
        <title>Genomic Encyclopedia of Type Strains, Phase IV (KMG-IV): sequencing the most valuable type-strain genomes for metagenomic binning, comparative biology and taxonomic classification.</title>
        <authorList>
            <person name="Goeker M."/>
        </authorList>
    </citation>
    <scope>NUCLEOTIDE SEQUENCE</scope>
    <source>
        <strain evidence="7">DSM 23230</strain>
    </source>
</reference>
<feature type="transmembrane region" description="Helical" evidence="6">
    <location>
        <begin position="26"/>
        <end position="52"/>
    </location>
</feature>
<dbReference type="NCBIfam" id="TIGR00765">
    <property type="entry name" value="yihY_not_rbn"/>
    <property type="match status" value="1"/>
</dbReference>
<evidence type="ECO:0000313" key="8">
    <source>
        <dbReference type="Proteomes" id="UP000774000"/>
    </source>
</evidence>
<sequence>MANKILNFEWKLFLKRIYQKSEADDIFIHAMSLVYTTLLSLIPLLIFSFYILTLFNFFGGMEKLIAKLKIAILNNLATGTGESLINVLEQYIINIDQLGVISFGTLVVVIIFMLARIEVTFNRIWGVKEHRDLFKRFVAFWTFITLGTFLFTLLLSLTLGLASSYFQAQITGESLFNSFLFKFISNSGYFLVFIAAYYLIPNTEVELSAAVVGGMSSGTFFVVAKQLYTFYTKHVVTYNQIYGPLAVIPLFLIWLYVIWVIALLGAIISYVFQYRRQLNNFIHQEVTIGTKGLLPIAILVIIHKGFLDKEQAGVTFQELADKIKLPIATIKDNLQELKENNLITESKENKYLPLVSLDEISLWEIFSNHKQIKSRNVEDIFADDELQQIYCWLKGCLKEDLTGLTINQLLNKIEEGEKNEDCTL</sequence>
<protein>
    <submittedName>
        <fullName evidence="7">Membrane protein</fullName>
    </submittedName>
</protein>
<dbReference type="InterPro" id="IPR017039">
    <property type="entry name" value="Virul_fac_BrkB"/>
</dbReference>
<comment type="subcellular location">
    <subcellularLocation>
        <location evidence="1">Cell membrane</location>
        <topology evidence="1">Multi-pass membrane protein</topology>
    </subcellularLocation>
</comment>
<dbReference type="PANTHER" id="PTHR30213">
    <property type="entry name" value="INNER MEMBRANE PROTEIN YHJD"/>
    <property type="match status" value="1"/>
</dbReference>
<dbReference type="PANTHER" id="PTHR30213:SF0">
    <property type="entry name" value="UPF0761 MEMBRANE PROTEIN YIHY"/>
    <property type="match status" value="1"/>
</dbReference>
<keyword evidence="5 6" id="KW-0472">Membrane</keyword>
<evidence type="ECO:0000256" key="5">
    <source>
        <dbReference type="ARBA" id="ARBA00023136"/>
    </source>
</evidence>
<comment type="caution">
    <text evidence="7">The sequence shown here is derived from an EMBL/GenBank/DDBJ whole genome shotgun (WGS) entry which is preliminary data.</text>
</comment>
<keyword evidence="4 6" id="KW-1133">Transmembrane helix</keyword>
<dbReference type="EMBL" id="JAFBDQ010000021">
    <property type="protein sequence ID" value="MBM7557970.1"/>
    <property type="molecule type" value="Genomic_DNA"/>
</dbReference>
<keyword evidence="3 6" id="KW-0812">Transmembrane</keyword>
<dbReference type="Proteomes" id="UP000774000">
    <property type="component" value="Unassembled WGS sequence"/>
</dbReference>
<evidence type="ECO:0000256" key="1">
    <source>
        <dbReference type="ARBA" id="ARBA00004651"/>
    </source>
</evidence>